<comment type="subcellular location">
    <subcellularLocation>
        <location evidence="1">Vacuole membrane</location>
        <topology evidence="1">Peripheral membrane protein</topology>
    </subcellularLocation>
</comment>
<dbReference type="GO" id="GO:0046512">
    <property type="term" value="P:sphingosine biosynthetic process"/>
    <property type="evidence" value="ECO:0007669"/>
    <property type="project" value="TreeGrafter"/>
</dbReference>
<proteinExistence type="predicted"/>
<evidence type="ECO:0000256" key="5">
    <source>
        <dbReference type="ARBA" id="ARBA00022840"/>
    </source>
</evidence>
<evidence type="ECO:0000256" key="7">
    <source>
        <dbReference type="ARBA" id="ARBA00044037"/>
    </source>
</evidence>
<feature type="domain" description="DAGKc" evidence="8">
    <location>
        <begin position="111"/>
        <end position="253"/>
    </location>
</feature>
<dbReference type="FunFam" id="3.40.50.10330:FF:000005">
    <property type="entry name" value="Sphingosine kinase 2"/>
    <property type="match status" value="1"/>
</dbReference>
<dbReference type="SUPFAM" id="SSF111331">
    <property type="entry name" value="NAD kinase/diacylglycerol kinase-like"/>
    <property type="match status" value="1"/>
</dbReference>
<dbReference type="GO" id="GO:0009705">
    <property type="term" value="C:plant-type vacuole membrane"/>
    <property type="evidence" value="ECO:0007669"/>
    <property type="project" value="UniProtKB-ARBA"/>
</dbReference>
<reference evidence="9" key="1">
    <citation type="submission" date="2021-01" db="UniProtKB">
        <authorList>
            <consortium name="EnsemblPlants"/>
        </authorList>
    </citation>
    <scope>IDENTIFICATION</scope>
</reference>
<dbReference type="EnsemblPlants" id="Kaladp0039s0189.1.v1.1">
    <property type="protein sequence ID" value="Kaladp0039s0189.1.v1.1"/>
    <property type="gene ID" value="Kaladp0039s0189.v1.1"/>
</dbReference>
<dbReference type="PANTHER" id="PTHR12358">
    <property type="entry name" value="SPHINGOSINE KINASE"/>
    <property type="match status" value="1"/>
</dbReference>
<keyword evidence="2" id="KW-0808">Transferase</keyword>
<dbReference type="Gene3D" id="2.60.200.40">
    <property type="match status" value="1"/>
</dbReference>
<dbReference type="InterPro" id="IPR017438">
    <property type="entry name" value="ATP-NAD_kinase_N"/>
</dbReference>
<evidence type="ECO:0000256" key="1">
    <source>
        <dbReference type="ARBA" id="ARBA00004148"/>
    </source>
</evidence>
<dbReference type="Pfam" id="PF19279">
    <property type="entry name" value="YegS_C"/>
    <property type="match status" value="1"/>
</dbReference>
<name>A0A7N0ZUS2_KALFE</name>
<evidence type="ECO:0000313" key="9">
    <source>
        <dbReference type="EnsemblPlants" id="Kaladp0039s0189.1.v1.1"/>
    </source>
</evidence>
<dbReference type="Pfam" id="PF00781">
    <property type="entry name" value="DAGK_cat"/>
    <property type="match status" value="1"/>
</dbReference>
<dbReference type="InterPro" id="IPR050187">
    <property type="entry name" value="Lipid_Phosphate_FormReg"/>
</dbReference>
<sequence length="485" mass="53153">MENQPEALVHGRVLVNGAEAKATLLADGRITWSGIGHRVLTIEKEVLGFAVEGSRIRLKAIVDGSSDGACCVGCKGRERGLARKDFVFEPLTEESREEWATKLREYVESLGRPKRLFVFLNPFGGKKSATRIYAEEVKPVLEDAGVQIHLEETRYQLHAKSVAKSMDLSLYDGIVCVSGDGILVEVVNGLLEREDWKTAIQIPIGMIPAGTGNGMVKSALDSVGEPCTPLNAIVAIIRGHKRKLDVATIMQKGTKFFSVLMLAWGLVADIDIESEKYRWMGSLRIDFYALQRIFHLRRYNGHVSFVPAPGYEEYGEPISYESVPGCDLNDTSEVAPHHGYQGPDIDLGKLKWKTISGPFVSIWLHNVPWGAEDTMAAPNAKFSDGYLDLIVMKDCPRVGLMSLMSELSNGGHVKSPYVTYLKVKALVLKPGPQTADSSKEGIIDSDGEVLARGAGTYRAGLKTPMSYDNLQITIDQGLATIFAPL</sequence>
<dbReference type="Gene3D" id="3.40.50.10330">
    <property type="entry name" value="Probable inorganic polyphosphate/atp-NAD kinase, domain 1"/>
    <property type="match status" value="1"/>
</dbReference>
<accession>A0A7N0ZUS2</accession>
<dbReference type="GO" id="GO:0008481">
    <property type="term" value="F:sphingosine kinase activity"/>
    <property type="evidence" value="ECO:0007669"/>
    <property type="project" value="UniProtKB-EC"/>
</dbReference>
<dbReference type="InterPro" id="IPR016064">
    <property type="entry name" value="NAD/diacylglycerol_kinase_sf"/>
</dbReference>
<dbReference type="OMA" id="VKYQVIM"/>
<evidence type="ECO:0000313" key="10">
    <source>
        <dbReference type="Proteomes" id="UP000594263"/>
    </source>
</evidence>
<keyword evidence="6" id="KW-0472">Membrane</keyword>
<dbReference type="GO" id="GO:0005524">
    <property type="term" value="F:ATP binding"/>
    <property type="evidence" value="ECO:0007669"/>
    <property type="project" value="UniProtKB-KW"/>
</dbReference>
<organism evidence="9 10">
    <name type="scientific">Kalanchoe fedtschenkoi</name>
    <name type="common">Lavender scallops</name>
    <name type="synonym">South American air plant</name>
    <dbReference type="NCBI Taxonomy" id="63787"/>
    <lineage>
        <taxon>Eukaryota</taxon>
        <taxon>Viridiplantae</taxon>
        <taxon>Streptophyta</taxon>
        <taxon>Embryophyta</taxon>
        <taxon>Tracheophyta</taxon>
        <taxon>Spermatophyta</taxon>
        <taxon>Magnoliopsida</taxon>
        <taxon>eudicotyledons</taxon>
        <taxon>Gunneridae</taxon>
        <taxon>Pentapetalae</taxon>
        <taxon>Saxifragales</taxon>
        <taxon>Crassulaceae</taxon>
        <taxon>Kalanchoe</taxon>
    </lineage>
</organism>
<evidence type="ECO:0000256" key="6">
    <source>
        <dbReference type="ARBA" id="ARBA00023136"/>
    </source>
</evidence>
<keyword evidence="5" id="KW-0067">ATP-binding</keyword>
<dbReference type="Proteomes" id="UP000594263">
    <property type="component" value="Unplaced"/>
</dbReference>
<dbReference type="AlphaFoldDB" id="A0A7N0ZUS2"/>
<dbReference type="Gramene" id="Kaladp0039s0189.1.v1.1">
    <property type="protein sequence ID" value="Kaladp0039s0189.1.v1.1"/>
    <property type="gene ID" value="Kaladp0039s0189.v1.1"/>
</dbReference>
<dbReference type="InterPro" id="IPR001206">
    <property type="entry name" value="Diacylglycerol_kinase_cat_dom"/>
</dbReference>
<evidence type="ECO:0000256" key="4">
    <source>
        <dbReference type="ARBA" id="ARBA00022777"/>
    </source>
</evidence>
<dbReference type="InterPro" id="IPR045540">
    <property type="entry name" value="YegS/DAGK_C"/>
</dbReference>
<dbReference type="PROSITE" id="PS50146">
    <property type="entry name" value="DAGK"/>
    <property type="match status" value="1"/>
</dbReference>
<dbReference type="SMART" id="SM00046">
    <property type="entry name" value="DAGKc"/>
    <property type="match status" value="1"/>
</dbReference>
<evidence type="ECO:0000256" key="3">
    <source>
        <dbReference type="ARBA" id="ARBA00022741"/>
    </source>
</evidence>
<evidence type="ECO:0000256" key="2">
    <source>
        <dbReference type="ARBA" id="ARBA00022679"/>
    </source>
</evidence>
<protein>
    <recommendedName>
        <fullName evidence="7">sphingosine kinase</fullName>
        <ecNumber evidence="7">2.7.1.91</ecNumber>
    </recommendedName>
</protein>
<evidence type="ECO:0000259" key="8">
    <source>
        <dbReference type="PROSITE" id="PS50146"/>
    </source>
</evidence>
<dbReference type="GO" id="GO:0071215">
    <property type="term" value="P:cellular response to abscisic acid stimulus"/>
    <property type="evidence" value="ECO:0007669"/>
    <property type="project" value="UniProtKB-ARBA"/>
</dbReference>
<keyword evidence="4" id="KW-0418">Kinase</keyword>
<dbReference type="EC" id="2.7.1.91" evidence="7"/>
<dbReference type="PANTHER" id="PTHR12358:SF31">
    <property type="entry name" value="ACYLGLYCEROL KINASE, MITOCHONDRIAL"/>
    <property type="match status" value="1"/>
</dbReference>
<keyword evidence="3" id="KW-0547">Nucleotide-binding</keyword>
<keyword evidence="10" id="KW-1185">Reference proteome</keyword>